<dbReference type="AlphaFoldDB" id="A0AAN9FAQ6"/>
<gene>
    <name evidence="1" type="ORF">RIF29_21005</name>
</gene>
<evidence type="ECO:0000313" key="1">
    <source>
        <dbReference type="EMBL" id="KAK7268308.1"/>
    </source>
</evidence>
<name>A0AAN9FAQ6_CROPI</name>
<reference evidence="1 2" key="1">
    <citation type="submission" date="2024-01" db="EMBL/GenBank/DDBJ databases">
        <title>The genomes of 5 underutilized Papilionoideae crops provide insights into root nodulation and disease resistanc.</title>
        <authorList>
            <person name="Yuan L."/>
        </authorList>
    </citation>
    <scope>NUCLEOTIDE SEQUENCE [LARGE SCALE GENOMIC DNA]</scope>
    <source>
        <strain evidence="1">ZHUSHIDOU_FW_LH</strain>
        <tissue evidence="1">Leaf</tissue>
    </source>
</reference>
<accession>A0AAN9FAQ6</accession>
<organism evidence="1 2">
    <name type="scientific">Crotalaria pallida</name>
    <name type="common">Smooth rattlebox</name>
    <name type="synonym">Crotalaria striata</name>
    <dbReference type="NCBI Taxonomy" id="3830"/>
    <lineage>
        <taxon>Eukaryota</taxon>
        <taxon>Viridiplantae</taxon>
        <taxon>Streptophyta</taxon>
        <taxon>Embryophyta</taxon>
        <taxon>Tracheophyta</taxon>
        <taxon>Spermatophyta</taxon>
        <taxon>Magnoliopsida</taxon>
        <taxon>eudicotyledons</taxon>
        <taxon>Gunneridae</taxon>
        <taxon>Pentapetalae</taxon>
        <taxon>rosids</taxon>
        <taxon>fabids</taxon>
        <taxon>Fabales</taxon>
        <taxon>Fabaceae</taxon>
        <taxon>Papilionoideae</taxon>
        <taxon>50 kb inversion clade</taxon>
        <taxon>genistoids sensu lato</taxon>
        <taxon>core genistoids</taxon>
        <taxon>Crotalarieae</taxon>
        <taxon>Crotalaria</taxon>
    </lineage>
</organism>
<keyword evidence="2" id="KW-1185">Reference proteome</keyword>
<protein>
    <submittedName>
        <fullName evidence="1">Uncharacterized protein</fullName>
    </submittedName>
</protein>
<dbReference type="EMBL" id="JAYWIO010000004">
    <property type="protein sequence ID" value="KAK7268308.1"/>
    <property type="molecule type" value="Genomic_DNA"/>
</dbReference>
<dbReference type="Proteomes" id="UP001372338">
    <property type="component" value="Unassembled WGS sequence"/>
</dbReference>
<evidence type="ECO:0000313" key="2">
    <source>
        <dbReference type="Proteomes" id="UP001372338"/>
    </source>
</evidence>
<proteinExistence type="predicted"/>
<sequence length="74" mass="7762">MVLEEKEGGATLKDWALCYEGGSTTAEICGDASLSEDEKLDDTGTSNEVVGSRFVSVEFPKVVSESVAANDLSS</sequence>
<comment type="caution">
    <text evidence="1">The sequence shown here is derived from an EMBL/GenBank/DDBJ whole genome shotgun (WGS) entry which is preliminary data.</text>
</comment>